<reference evidence="1 2" key="1">
    <citation type="submission" date="2019-07" db="EMBL/GenBank/DDBJ databases">
        <title>Draft genome for Aliikangiella sp. M105.</title>
        <authorList>
            <person name="Wang G."/>
        </authorList>
    </citation>
    <scope>NUCLEOTIDE SEQUENCE [LARGE SCALE GENOMIC DNA]</scope>
    <source>
        <strain evidence="1 2">M105</strain>
    </source>
</reference>
<accession>A0A545UFN3</accession>
<sequence length="109" mass="12432">MLDLDQPGARKILDACCLIEELQNSFAGIVEFEGEKRDDLFSKNRLKLGELGLLADELLPQDKRKLANHNIKLLYKVLTGQITSNKEDFEKIESLLNELSDDCFSCWCI</sequence>
<keyword evidence="2" id="KW-1185">Reference proteome</keyword>
<comment type="caution">
    <text evidence="1">The sequence shown here is derived from an EMBL/GenBank/DDBJ whole genome shotgun (WGS) entry which is preliminary data.</text>
</comment>
<protein>
    <submittedName>
        <fullName evidence="1">Uncharacterized protein</fullName>
    </submittedName>
</protein>
<gene>
    <name evidence="1" type="ORF">FLL46_07060</name>
</gene>
<name>A0A545UFN3_9GAMM</name>
<proteinExistence type="predicted"/>
<dbReference type="AlphaFoldDB" id="A0A545UFN3"/>
<evidence type="ECO:0000313" key="1">
    <source>
        <dbReference type="EMBL" id="TQV88280.1"/>
    </source>
</evidence>
<dbReference type="EMBL" id="VIKS01000004">
    <property type="protein sequence ID" value="TQV88280.1"/>
    <property type="molecule type" value="Genomic_DNA"/>
</dbReference>
<evidence type="ECO:0000313" key="2">
    <source>
        <dbReference type="Proteomes" id="UP000315439"/>
    </source>
</evidence>
<dbReference type="RefSeq" id="WP_142892788.1">
    <property type="nucleotide sequence ID" value="NZ_ML660162.1"/>
</dbReference>
<dbReference type="Proteomes" id="UP000315439">
    <property type="component" value="Unassembled WGS sequence"/>
</dbReference>
<organism evidence="1 2">
    <name type="scientific">Aliikangiella coralliicola</name>
    <dbReference type="NCBI Taxonomy" id="2592383"/>
    <lineage>
        <taxon>Bacteria</taxon>
        <taxon>Pseudomonadati</taxon>
        <taxon>Pseudomonadota</taxon>
        <taxon>Gammaproteobacteria</taxon>
        <taxon>Oceanospirillales</taxon>
        <taxon>Pleioneaceae</taxon>
        <taxon>Aliikangiella</taxon>
    </lineage>
</organism>